<sequence>MKKYTIILLMMPLLCFTNLSCEDKDDNVIVNEEPLTSTNYIYEGDLRKFYLQTEIAYLENQIEIWNAVTPNDPDYQNAQEEIFLAIAEIETNKLEITGIANPSAIFVIKPPILPPVPVPSPCNCLNVYNTARNIVLLPNTENISITIMSNTDESLIASTNSDVKLQTIPNTGNKGKYQPFIPEKPNFTGEAFIIVETNNHSYTINLNFHKL</sequence>
<keyword evidence="1" id="KW-0732">Signal</keyword>
<name>G2EBF9_9FLAO</name>
<accession>G2EBF9</accession>
<protein>
    <submittedName>
        <fullName evidence="2">Uncharacterized protein</fullName>
    </submittedName>
</protein>
<feature type="chain" id="PRO_5003428548" evidence="1">
    <location>
        <begin position="22"/>
        <end position="211"/>
    </location>
</feature>
<dbReference type="Proteomes" id="UP000003730">
    <property type="component" value="Unassembled WGS sequence"/>
</dbReference>
<reference evidence="2 3" key="1">
    <citation type="journal article" date="2008" name="Int. J. Syst. Evol. Microbiol.">
        <title>Bizionia argentinensis sp. nov., isolated from surface marine water in Antarctica.</title>
        <authorList>
            <person name="Bercovich A."/>
            <person name="Vazquez S.C."/>
            <person name="Yankilevich P."/>
            <person name="Coria S.H."/>
            <person name="Foti M."/>
            <person name="Hernandez E."/>
            <person name="Vidal A."/>
            <person name="Ruberto L."/>
            <person name="Melo C."/>
            <person name="Marenssi S."/>
            <person name="Criscuolo M."/>
            <person name="Memoli M."/>
            <person name="Arguelles M."/>
            <person name="Mac Cormack W.P."/>
        </authorList>
    </citation>
    <scope>NUCLEOTIDE SEQUENCE [LARGE SCALE GENOMIC DNA]</scope>
    <source>
        <strain evidence="2 3">JUB59</strain>
    </source>
</reference>
<dbReference type="STRING" id="1046627.BZARG_838"/>
<gene>
    <name evidence="2" type="ORF">BZARG_838</name>
</gene>
<dbReference type="RefSeq" id="WP_008635985.1">
    <property type="nucleotide sequence ID" value="NZ_AFXZ01000012.1"/>
</dbReference>
<evidence type="ECO:0000313" key="2">
    <source>
        <dbReference type="EMBL" id="EGV44173.1"/>
    </source>
</evidence>
<dbReference type="AlphaFoldDB" id="G2EBF9"/>
<comment type="caution">
    <text evidence="2">The sequence shown here is derived from an EMBL/GenBank/DDBJ whole genome shotgun (WGS) entry which is preliminary data.</text>
</comment>
<evidence type="ECO:0000256" key="1">
    <source>
        <dbReference type="SAM" id="SignalP"/>
    </source>
</evidence>
<dbReference type="eggNOG" id="ENOG5033JS1">
    <property type="taxonomic scope" value="Bacteria"/>
</dbReference>
<evidence type="ECO:0000313" key="3">
    <source>
        <dbReference type="Proteomes" id="UP000003730"/>
    </source>
</evidence>
<dbReference type="EMBL" id="AFXZ01000012">
    <property type="protein sequence ID" value="EGV44173.1"/>
    <property type="molecule type" value="Genomic_DNA"/>
</dbReference>
<organism evidence="2 3">
    <name type="scientific">Bizionia argentinensis JUB59</name>
    <dbReference type="NCBI Taxonomy" id="1046627"/>
    <lineage>
        <taxon>Bacteria</taxon>
        <taxon>Pseudomonadati</taxon>
        <taxon>Bacteroidota</taxon>
        <taxon>Flavobacteriia</taxon>
        <taxon>Flavobacteriales</taxon>
        <taxon>Flavobacteriaceae</taxon>
        <taxon>Bizionia</taxon>
    </lineage>
</organism>
<proteinExistence type="predicted"/>
<keyword evidence="3" id="KW-1185">Reference proteome</keyword>
<feature type="signal peptide" evidence="1">
    <location>
        <begin position="1"/>
        <end position="21"/>
    </location>
</feature>
<dbReference type="OrthoDB" id="1139048at2"/>